<name>A0ABR9R9C6_9FIRM</name>
<sequence>MEIFKLFGSVLIKTDEAENSISKTESKAKKFAGTLGKGITTAAKWGAGLAVAAAGAATAVVGALLQMDEKTKEYRENQEKLTTAWEAAGGSAELAKQAYNGLYSVIGDSDTATEAGQLLAKLATSTEDVAKWTDIAAGVTGTFGDALPINSLIEASNETAKVGQVTGALADALNWAGISEDEFNEKLAACGTEQERNKLITETLSTTYQGATEAFKENSAQTLAARDAQLQLDEAMAKLGGAVADVKTKLLSEFGPAIADIVNAFVDFTNGVDGAEEQLQRSIQNMVDKIVQKLPDFLSFGIDVIVAIVKGLIQNLPYLLEQAPEIIDQLVDAFLELGGELLDVGSELMGKLWDGIKGVWADISGWVQNKVDWLADKLFFWRSGKKEMSGEDPDGSHASGLPYVPYDGYKAVLHRGESVLNAASVSELMDAVRRGQSHGDNQQIVINITETMDGQVMARRQYKYNQREMLLRGGSLVGGG</sequence>
<proteinExistence type="predicted"/>
<dbReference type="RefSeq" id="WP_193536745.1">
    <property type="nucleotide sequence ID" value="NZ_JADCKF010000003.1"/>
</dbReference>
<dbReference type="EMBL" id="JADCKF010000003">
    <property type="protein sequence ID" value="MBE5055290.1"/>
    <property type="molecule type" value="Genomic_DNA"/>
</dbReference>
<comment type="caution">
    <text evidence="1">The sequence shown here is derived from an EMBL/GenBank/DDBJ whole genome shotgun (WGS) entry which is preliminary data.</text>
</comment>
<protein>
    <recommendedName>
        <fullName evidence="3">Phage tail tape measure protein</fullName>
    </recommendedName>
</protein>
<accession>A0ABR9R9C6</accession>
<gene>
    <name evidence="1" type="ORF">INF37_04665</name>
</gene>
<evidence type="ECO:0008006" key="3">
    <source>
        <dbReference type="Google" id="ProtNLM"/>
    </source>
</evidence>
<evidence type="ECO:0000313" key="1">
    <source>
        <dbReference type="EMBL" id="MBE5055290.1"/>
    </source>
</evidence>
<keyword evidence="2" id="KW-1185">Reference proteome</keyword>
<evidence type="ECO:0000313" key="2">
    <source>
        <dbReference type="Proteomes" id="UP000806211"/>
    </source>
</evidence>
<reference evidence="1 2" key="1">
    <citation type="submission" date="2020-10" db="EMBL/GenBank/DDBJ databases">
        <title>ChiBAC.</title>
        <authorList>
            <person name="Zenner C."/>
            <person name="Hitch T.C.A."/>
            <person name="Clavel T."/>
        </authorList>
    </citation>
    <scope>NUCLEOTIDE SEQUENCE [LARGE SCALE GENOMIC DNA]</scope>
    <source>
        <strain evidence="1 2">DSM 107456</strain>
    </source>
</reference>
<organism evidence="1 2">
    <name type="scientific">Pseudoflavonifractor gallinarum</name>
    <dbReference type="NCBI Taxonomy" id="2779352"/>
    <lineage>
        <taxon>Bacteria</taxon>
        <taxon>Bacillati</taxon>
        <taxon>Bacillota</taxon>
        <taxon>Clostridia</taxon>
        <taxon>Eubacteriales</taxon>
        <taxon>Oscillospiraceae</taxon>
        <taxon>Pseudoflavonifractor</taxon>
    </lineage>
</organism>
<dbReference type="Proteomes" id="UP000806211">
    <property type="component" value="Unassembled WGS sequence"/>
</dbReference>